<keyword evidence="4" id="KW-1185">Reference proteome</keyword>
<keyword evidence="2" id="KW-0732">Signal</keyword>
<feature type="signal peptide" evidence="2">
    <location>
        <begin position="1"/>
        <end position="25"/>
    </location>
</feature>
<name>S7ZJQ1_PENO1</name>
<accession>S7ZJQ1</accession>
<feature type="chain" id="PRO_5004559929" evidence="2">
    <location>
        <begin position="26"/>
        <end position="86"/>
    </location>
</feature>
<dbReference type="Proteomes" id="UP000019376">
    <property type="component" value="Unassembled WGS sequence"/>
</dbReference>
<evidence type="ECO:0000313" key="3">
    <source>
        <dbReference type="EMBL" id="EPS28886.1"/>
    </source>
</evidence>
<dbReference type="HOGENOM" id="CLU_2498571_0_0_1"/>
<feature type="region of interest" description="Disordered" evidence="1">
    <location>
        <begin position="35"/>
        <end position="54"/>
    </location>
</feature>
<gene>
    <name evidence="3" type="ORF">PDE_03832</name>
</gene>
<dbReference type="AlphaFoldDB" id="S7ZJQ1"/>
<evidence type="ECO:0000313" key="4">
    <source>
        <dbReference type="Proteomes" id="UP000019376"/>
    </source>
</evidence>
<organism evidence="3 4">
    <name type="scientific">Penicillium oxalicum (strain 114-2 / CGMCC 5302)</name>
    <name type="common">Penicillium decumbens</name>
    <dbReference type="NCBI Taxonomy" id="933388"/>
    <lineage>
        <taxon>Eukaryota</taxon>
        <taxon>Fungi</taxon>
        <taxon>Dikarya</taxon>
        <taxon>Ascomycota</taxon>
        <taxon>Pezizomycotina</taxon>
        <taxon>Eurotiomycetes</taxon>
        <taxon>Eurotiomycetidae</taxon>
        <taxon>Eurotiales</taxon>
        <taxon>Aspergillaceae</taxon>
        <taxon>Penicillium</taxon>
    </lineage>
</organism>
<dbReference type="EMBL" id="KB644411">
    <property type="protein sequence ID" value="EPS28886.1"/>
    <property type="molecule type" value="Genomic_DNA"/>
</dbReference>
<proteinExistence type="predicted"/>
<evidence type="ECO:0000256" key="2">
    <source>
        <dbReference type="SAM" id="SignalP"/>
    </source>
</evidence>
<evidence type="ECO:0000256" key="1">
    <source>
        <dbReference type="SAM" id="MobiDB-lite"/>
    </source>
</evidence>
<sequence length="86" mass="9186">MSFRSVFVILSLIVVLALLPGQACSSTGGMYLVIHEGPQPNPEETKMTSGSMSEQTELEITPPLFAPSSLTSQVCNVYAPVKKTAK</sequence>
<reference evidence="3 4" key="1">
    <citation type="journal article" date="2013" name="PLoS ONE">
        <title>Genomic and secretomic analyses reveal unique features of the lignocellulolytic enzyme system of Penicillium decumbens.</title>
        <authorList>
            <person name="Liu G."/>
            <person name="Zhang L."/>
            <person name="Wei X."/>
            <person name="Zou G."/>
            <person name="Qin Y."/>
            <person name="Ma L."/>
            <person name="Li J."/>
            <person name="Zheng H."/>
            <person name="Wang S."/>
            <person name="Wang C."/>
            <person name="Xun L."/>
            <person name="Zhao G.-P."/>
            <person name="Zhou Z."/>
            <person name="Qu Y."/>
        </authorList>
    </citation>
    <scope>NUCLEOTIDE SEQUENCE [LARGE SCALE GENOMIC DNA]</scope>
    <source>
        <strain evidence="4">114-2 / CGMCC 5302</strain>
    </source>
</reference>
<protein>
    <submittedName>
        <fullName evidence="3">Uncharacterized protein</fullName>
    </submittedName>
</protein>